<sequence length="78" mass="8553">MNETNGRGAPRVVVDAPLDGRRRVTIDGRDVGVAVEPDEVLRMMRRAGVPEDRIALDDPEVVEWHGGGPDAWLDAPPR</sequence>
<keyword evidence="2" id="KW-1185">Reference proteome</keyword>
<evidence type="ECO:0000313" key="1">
    <source>
        <dbReference type="EMBL" id="QKW53934.1"/>
    </source>
</evidence>
<dbReference type="AlphaFoldDB" id="A0A7H8NHF5"/>
<dbReference type="Proteomes" id="UP000509303">
    <property type="component" value="Chromosome"/>
</dbReference>
<accession>A0A7H8NHF5</accession>
<name>A0A7H8NHF5_9ACTN</name>
<dbReference type="RefSeq" id="WP_176165638.1">
    <property type="nucleotide sequence ID" value="NZ_CP054929.1"/>
</dbReference>
<reference evidence="1 2" key="1">
    <citation type="submission" date="2020-06" db="EMBL/GenBank/DDBJ databases">
        <title>Genome mining for natural products.</title>
        <authorList>
            <person name="Zhang B."/>
            <person name="Shi J."/>
            <person name="Ge H."/>
        </authorList>
    </citation>
    <scope>NUCLEOTIDE SEQUENCE [LARGE SCALE GENOMIC DNA]</scope>
    <source>
        <strain evidence="1 2">NA00687</strain>
    </source>
</reference>
<evidence type="ECO:0000313" key="2">
    <source>
        <dbReference type="Proteomes" id="UP000509303"/>
    </source>
</evidence>
<protein>
    <submittedName>
        <fullName evidence="1">Uncharacterized protein</fullName>
    </submittedName>
</protein>
<proteinExistence type="predicted"/>
<dbReference type="EMBL" id="CP054929">
    <property type="protein sequence ID" value="QKW53934.1"/>
    <property type="molecule type" value="Genomic_DNA"/>
</dbReference>
<gene>
    <name evidence="1" type="ORF">HUT08_35185</name>
</gene>
<organism evidence="1 2">
    <name type="scientific">Streptomyces buecherae</name>
    <dbReference type="NCBI Taxonomy" id="2763006"/>
    <lineage>
        <taxon>Bacteria</taxon>
        <taxon>Bacillati</taxon>
        <taxon>Actinomycetota</taxon>
        <taxon>Actinomycetes</taxon>
        <taxon>Kitasatosporales</taxon>
        <taxon>Streptomycetaceae</taxon>
        <taxon>Streptomyces</taxon>
    </lineage>
</organism>